<feature type="non-terminal residue" evidence="4">
    <location>
        <position position="1"/>
    </location>
</feature>
<dbReference type="Pfam" id="PF03732">
    <property type="entry name" value="Retrotrans_gag"/>
    <property type="match status" value="1"/>
</dbReference>
<evidence type="ECO:0000259" key="3">
    <source>
        <dbReference type="Pfam" id="PF03732"/>
    </source>
</evidence>
<name>A0A814GJ71_9BILA</name>
<keyword evidence="5" id="KW-1185">Reference proteome</keyword>
<feature type="domain" description="Retrotransposon gag" evidence="3">
    <location>
        <begin position="255"/>
        <end position="317"/>
    </location>
</feature>
<reference evidence="4" key="1">
    <citation type="submission" date="2021-02" db="EMBL/GenBank/DDBJ databases">
        <authorList>
            <person name="Nowell W R."/>
        </authorList>
    </citation>
    <scope>NUCLEOTIDE SEQUENCE</scope>
    <source>
        <strain evidence="4">Ploen Becks lab</strain>
    </source>
</reference>
<keyword evidence="1" id="KW-0175">Coiled coil</keyword>
<evidence type="ECO:0000256" key="1">
    <source>
        <dbReference type="SAM" id="Coils"/>
    </source>
</evidence>
<evidence type="ECO:0000313" key="4">
    <source>
        <dbReference type="EMBL" id="CAF0997084.1"/>
    </source>
</evidence>
<dbReference type="EMBL" id="CAJNOC010003770">
    <property type="protein sequence ID" value="CAF0997084.1"/>
    <property type="molecule type" value="Genomic_DNA"/>
</dbReference>
<gene>
    <name evidence="4" type="ORF">OXX778_LOCUS16213</name>
</gene>
<dbReference type="InterPro" id="IPR005162">
    <property type="entry name" value="Retrotrans_gag_dom"/>
</dbReference>
<evidence type="ECO:0000313" key="5">
    <source>
        <dbReference type="Proteomes" id="UP000663879"/>
    </source>
</evidence>
<feature type="region of interest" description="Disordered" evidence="2">
    <location>
        <begin position="107"/>
        <end position="134"/>
    </location>
</feature>
<sequence>ISESEESIDVRKESIAKAKDDYEEQYKKIKNTKLEFENLLSTRLKIKNKSREKSVKICELESQPSKKLVKFKTEEDYTLDLDDSKYEFNNSNYKLLDISTYTQPNPLRSQFITDNSSNTNKDDQNKSSIQETLSKNNKKNSFIKNYSNLNSTNNLNRKYENNFTENDYLLKDSSFFEDPYLRSLIMEPLRNLAIRKLDLSTPKFSGNHKEDVEDWLFKVNQGFRFSKIKDKDKLSSVINFVSDLPLLLLRKQIECNGSWLKYKAELGSTFVDVDRIHKIRSELVNLNHKEGMSIEYYISKFQRLTNRLSSLSEEEKIF</sequence>
<comment type="caution">
    <text evidence="4">The sequence shown here is derived from an EMBL/GenBank/DDBJ whole genome shotgun (WGS) entry which is preliminary data.</text>
</comment>
<feature type="coiled-coil region" evidence="1">
    <location>
        <begin position="12"/>
        <end position="39"/>
    </location>
</feature>
<organism evidence="4 5">
    <name type="scientific">Brachionus calyciflorus</name>
    <dbReference type="NCBI Taxonomy" id="104777"/>
    <lineage>
        <taxon>Eukaryota</taxon>
        <taxon>Metazoa</taxon>
        <taxon>Spiralia</taxon>
        <taxon>Gnathifera</taxon>
        <taxon>Rotifera</taxon>
        <taxon>Eurotatoria</taxon>
        <taxon>Monogononta</taxon>
        <taxon>Pseudotrocha</taxon>
        <taxon>Ploima</taxon>
        <taxon>Brachionidae</taxon>
        <taxon>Brachionus</taxon>
    </lineage>
</organism>
<feature type="compositionally biased region" description="Polar residues" evidence="2">
    <location>
        <begin position="107"/>
        <end position="119"/>
    </location>
</feature>
<evidence type="ECO:0000256" key="2">
    <source>
        <dbReference type="SAM" id="MobiDB-lite"/>
    </source>
</evidence>
<dbReference type="Proteomes" id="UP000663879">
    <property type="component" value="Unassembled WGS sequence"/>
</dbReference>
<protein>
    <recommendedName>
        <fullName evidence="3">Retrotransposon gag domain-containing protein</fullName>
    </recommendedName>
</protein>
<dbReference type="AlphaFoldDB" id="A0A814GJ71"/>
<proteinExistence type="predicted"/>
<accession>A0A814GJ71</accession>